<dbReference type="PANTHER" id="PTHR35371">
    <property type="entry name" value="INNER MEMBRANE PROTEIN"/>
    <property type="match status" value="1"/>
</dbReference>
<evidence type="ECO:0000313" key="7">
    <source>
        <dbReference type="Proteomes" id="UP000311382"/>
    </source>
</evidence>
<dbReference type="AlphaFoldDB" id="A0A5C5FTJ3"/>
<evidence type="ECO:0000256" key="4">
    <source>
        <dbReference type="ARBA" id="ARBA00023136"/>
    </source>
</evidence>
<protein>
    <submittedName>
        <fullName evidence="6">Uncharacterized protein</fullName>
    </submittedName>
</protein>
<dbReference type="Pfam" id="PF01124">
    <property type="entry name" value="MAPEG"/>
    <property type="match status" value="1"/>
</dbReference>
<organism evidence="6 7">
    <name type="scientific">Rhodotorula diobovata</name>
    <dbReference type="NCBI Taxonomy" id="5288"/>
    <lineage>
        <taxon>Eukaryota</taxon>
        <taxon>Fungi</taxon>
        <taxon>Dikarya</taxon>
        <taxon>Basidiomycota</taxon>
        <taxon>Pucciniomycotina</taxon>
        <taxon>Microbotryomycetes</taxon>
        <taxon>Sporidiobolales</taxon>
        <taxon>Sporidiobolaceae</taxon>
        <taxon>Rhodotorula</taxon>
    </lineage>
</organism>
<keyword evidence="7" id="KW-1185">Reference proteome</keyword>
<keyword evidence="2 5" id="KW-0812">Transmembrane</keyword>
<keyword evidence="3 5" id="KW-1133">Transmembrane helix</keyword>
<dbReference type="GO" id="GO:0016020">
    <property type="term" value="C:membrane"/>
    <property type="evidence" value="ECO:0007669"/>
    <property type="project" value="UniProtKB-SubCell"/>
</dbReference>
<dbReference type="SUPFAM" id="SSF161084">
    <property type="entry name" value="MAPEG domain-like"/>
    <property type="match status" value="1"/>
</dbReference>
<comment type="subcellular location">
    <subcellularLocation>
        <location evidence="1">Membrane</location>
    </subcellularLocation>
</comment>
<sequence>MPVLDAYNYSLLSIPATFVIGMASHWRAIYLSSTSKDLPPFDNRAPRAFLAKIGELSKTSATAREYLRAEAAQTNVFEQIGLYAAAVLVGNFARLPVSFLNKATLAYVALRAVYCVSHPDPPSLAPSVSCANPLGFASAGCSPARLSRLCSS</sequence>
<evidence type="ECO:0000256" key="2">
    <source>
        <dbReference type="ARBA" id="ARBA00022692"/>
    </source>
</evidence>
<accession>A0A5C5FTJ3</accession>
<evidence type="ECO:0000313" key="6">
    <source>
        <dbReference type="EMBL" id="TNY20218.1"/>
    </source>
</evidence>
<dbReference type="InterPro" id="IPR001129">
    <property type="entry name" value="Membr-assoc_MAPEG"/>
</dbReference>
<dbReference type="OrthoDB" id="2521892at2759"/>
<evidence type="ECO:0000256" key="1">
    <source>
        <dbReference type="ARBA" id="ARBA00004370"/>
    </source>
</evidence>
<reference evidence="6 7" key="1">
    <citation type="submission" date="2019-03" db="EMBL/GenBank/DDBJ databases">
        <title>Rhodosporidium diobovatum UCD-FST 08-225 genome sequencing, assembly, and annotation.</title>
        <authorList>
            <person name="Fakankun I.U."/>
            <person name="Fristensky B."/>
            <person name="Levin D.B."/>
        </authorList>
    </citation>
    <scope>NUCLEOTIDE SEQUENCE [LARGE SCALE GENOMIC DNA]</scope>
    <source>
        <strain evidence="6 7">UCD-FST 08-225</strain>
    </source>
</reference>
<dbReference type="PANTHER" id="PTHR35371:SF1">
    <property type="entry name" value="BLR7753 PROTEIN"/>
    <property type="match status" value="1"/>
</dbReference>
<dbReference type="InterPro" id="IPR023352">
    <property type="entry name" value="MAPEG-like_dom_sf"/>
</dbReference>
<proteinExistence type="predicted"/>
<comment type="caution">
    <text evidence="6">The sequence shown here is derived from an EMBL/GenBank/DDBJ whole genome shotgun (WGS) entry which is preliminary data.</text>
</comment>
<keyword evidence="4 5" id="KW-0472">Membrane</keyword>
<feature type="transmembrane region" description="Helical" evidence="5">
    <location>
        <begin position="6"/>
        <end position="26"/>
    </location>
</feature>
<gene>
    <name evidence="6" type="ORF">DMC30DRAFT_398362</name>
</gene>
<evidence type="ECO:0000256" key="5">
    <source>
        <dbReference type="SAM" id="Phobius"/>
    </source>
</evidence>
<dbReference type="Proteomes" id="UP000311382">
    <property type="component" value="Unassembled WGS sequence"/>
</dbReference>
<dbReference type="Gene3D" id="1.20.120.550">
    <property type="entry name" value="Membrane associated eicosanoid/glutathione metabolism-like domain"/>
    <property type="match status" value="1"/>
</dbReference>
<evidence type="ECO:0000256" key="3">
    <source>
        <dbReference type="ARBA" id="ARBA00022989"/>
    </source>
</evidence>
<dbReference type="EMBL" id="SOZI01000073">
    <property type="protein sequence ID" value="TNY20218.1"/>
    <property type="molecule type" value="Genomic_DNA"/>
</dbReference>
<name>A0A5C5FTJ3_9BASI</name>